<dbReference type="PROSITE" id="PS00455">
    <property type="entry name" value="AMP_BINDING"/>
    <property type="match status" value="1"/>
</dbReference>
<reference evidence="15 16" key="1">
    <citation type="journal article" date="1998" name="Science">
        <title>Genome sequence of the nematode C. elegans: a platform for investigating biology.</title>
        <authorList>
            <consortium name="The C. elegans sequencing consortium"/>
            <person name="Sulson J.E."/>
            <person name="Waterston R."/>
        </authorList>
    </citation>
    <scope>NUCLEOTIDE SEQUENCE [LARGE SCALE GENOMIC DNA]</scope>
    <source>
        <strain evidence="15 16">Bristol N2</strain>
    </source>
</reference>
<dbReference type="HOGENOM" id="CLU_000022_45_4_1"/>
<evidence type="ECO:0000256" key="12">
    <source>
        <dbReference type="ARBA" id="ARBA00049139"/>
    </source>
</evidence>
<dbReference type="InterPro" id="IPR042099">
    <property type="entry name" value="ANL_N_sf"/>
</dbReference>
<dbReference type="EMBL" id="BX284603">
    <property type="protein sequence ID" value="CAA21744.1"/>
    <property type="molecule type" value="Genomic_DNA"/>
</dbReference>
<evidence type="ECO:0000256" key="10">
    <source>
        <dbReference type="ARBA" id="ARBA00024548"/>
    </source>
</evidence>
<evidence type="ECO:0000256" key="5">
    <source>
        <dbReference type="ARBA" id="ARBA00022840"/>
    </source>
</evidence>
<dbReference type="InterPro" id="IPR045311">
    <property type="entry name" value="LC-FACS_euk"/>
</dbReference>
<dbReference type="AGR" id="WB:WBGene00013575"/>
<accession>Q9XWD1</accession>
<evidence type="ECO:0000256" key="2">
    <source>
        <dbReference type="ARBA" id="ARBA00022598"/>
    </source>
</evidence>
<proteinExistence type="evidence at protein level"/>
<dbReference type="STRING" id="6239.Y76A2B.3.1"/>
<sequence length="687" mass="75760">MTNETALTVAAAILGSTYFLYCKLLKTAKLSLPNGLSVDKQAVEVKGQPGVWKSALMENESEDVLTRFYPEVATLHDVFVKGKTESNGGPCVGTRSSGDADYEFLTYDDVHEQAKNLSMTLVHEFGLTPANTTNIGIYARNSPQWLVSAVACVEQSMVVVPLYDTLGAEAATFIISQAEISVVIVDSFKKAESLIKNRENMPTLKNIIVIDSADELKDGTAIIDTIRVESLTNALNLGSRYPFTNNLPKPDDNYIICYTSGTTGTPKGVMLTHSNIVANISGFLKILFAFQPSMIDATQVHISYLPLSHMMEQLTHWTLLGFGSKIGYFRGSIQGLTDDIKTLKPTVFPVVPRLLNRLYDAITSKVQQQGFMAKLVYNFAFARKLSLVKAGKVGRDTIWDRLVFNKIQQQIGGKVDLMVTGSAPISSTVLETCRVTLGTTIVEGYGQTECTALATFTWMGDPSTGHCGAPAPCALVKLGDVPDLNYFAKDGKGEIRIKGPCVTKGYYKDPERTAELFDEEGFLQTGDIGEMLPNGTIRIIDRKKHIFKLAQGEYVAPEKIEQVYIRTPVVQQVYVDGDSLERWLIAVVVPEPDVLKEWNDKQGSGSRKIEEICNDEKAKEFVLSELHAIGKANKLNSIEQVKKVILTSDTFTVENGLLTPTLKAKRPQLRLKYKDGMAKVYKQFPNL</sequence>
<dbReference type="GO" id="GO:0005783">
    <property type="term" value="C:endoplasmic reticulum"/>
    <property type="evidence" value="ECO:0000318"/>
    <property type="project" value="GO_Central"/>
</dbReference>
<comment type="function">
    <text evidence="13">Catalyzes the conversion of long-chain fatty acids to their active form acyl-CoAs for both synthesis of cellular lipids, and degradation via beta-oxidation.</text>
</comment>
<evidence type="ECO:0000256" key="7">
    <source>
        <dbReference type="ARBA" id="ARBA00024484"/>
    </source>
</evidence>
<keyword evidence="5 13" id="KW-0067">ATP-binding</keyword>
<comment type="similarity">
    <text evidence="1 13">Belongs to the ATP-dependent AMP-binding enzyme family.</text>
</comment>
<dbReference type="CTD" id="176785"/>
<evidence type="ECO:0000256" key="3">
    <source>
        <dbReference type="ARBA" id="ARBA00022741"/>
    </source>
</evidence>
<evidence type="ECO:0000256" key="8">
    <source>
        <dbReference type="ARBA" id="ARBA00024495"/>
    </source>
</evidence>
<dbReference type="OrthoDB" id="1700726at2759"/>
<dbReference type="PaxDb" id="6239-Y76A2B.3"/>
<dbReference type="eggNOG" id="KOG1256">
    <property type="taxonomic scope" value="Eukaryota"/>
</dbReference>
<comment type="catalytic activity">
    <reaction evidence="9">
        <text>15-hydroxy-(5Z,8Z,11Z,13E)-eicosatetraenoate + ATP + CoA = 15-hydroxy-(5Z,8Z,11Z,13E)-eicosatetraenoyl-CoA + AMP + diphosphate</text>
        <dbReference type="Rhea" id="RHEA:52116"/>
        <dbReference type="ChEBI" id="CHEBI:30616"/>
        <dbReference type="ChEBI" id="CHEBI:33019"/>
        <dbReference type="ChEBI" id="CHEBI:57287"/>
        <dbReference type="ChEBI" id="CHEBI:78832"/>
        <dbReference type="ChEBI" id="CHEBI:136409"/>
        <dbReference type="ChEBI" id="CHEBI:456215"/>
    </reaction>
    <physiologicalReaction direction="left-to-right" evidence="9">
        <dbReference type="Rhea" id="RHEA:52117"/>
    </physiologicalReaction>
</comment>
<dbReference type="GO" id="GO:0016020">
    <property type="term" value="C:membrane"/>
    <property type="evidence" value="ECO:0000318"/>
    <property type="project" value="GO_Central"/>
</dbReference>
<dbReference type="PeptideAtlas" id="Q9XWD1"/>
<evidence type="ECO:0000256" key="1">
    <source>
        <dbReference type="ARBA" id="ARBA00006432"/>
    </source>
</evidence>
<comment type="catalytic activity">
    <reaction evidence="10">
        <text>(5Z,8Z,11Z,14Z)-eicosatetraenoate + ATP + CoA = (5Z,8Z,11Z,14Z)-eicosatetraenoyl-CoA + AMP + diphosphate</text>
        <dbReference type="Rhea" id="RHEA:19713"/>
        <dbReference type="ChEBI" id="CHEBI:30616"/>
        <dbReference type="ChEBI" id="CHEBI:32395"/>
        <dbReference type="ChEBI" id="CHEBI:33019"/>
        <dbReference type="ChEBI" id="CHEBI:57287"/>
        <dbReference type="ChEBI" id="CHEBI:57368"/>
        <dbReference type="ChEBI" id="CHEBI:456215"/>
        <dbReference type="EC" id="6.2.1.15"/>
    </reaction>
    <physiologicalReaction direction="left-to-right" evidence="10">
        <dbReference type="Rhea" id="RHEA:19714"/>
    </physiologicalReaction>
</comment>
<keyword evidence="18" id="KW-1267">Proteomics identification</keyword>
<dbReference type="Bgee" id="WBGene00013575">
    <property type="expression patterns" value="Expressed in larva and 4 other cell types or tissues"/>
</dbReference>
<evidence type="ECO:0000313" key="16">
    <source>
        <dbReference type="Proteomes" id="UP000001940"/>
    </source>
</evidence>
<dbReference type="InterPro" id="IPR000873">
    <property type="entry name" value="AMP-dep_synth/lig_dom"/>
</dbReference>
<evidence type="ECO:0000256" key="13">
    <source>
        <dbReference type="RuleBase" id="RU369030"/>
    </source>
</evidence>
<keyword evidence="3 13" id="KW-0547">Nucleotide-binding</keyword>
<dbReference type="GeneID" id="176785"/>
<evidence type="ECO:0000313" key="17">
    <source>
        <dbReference type="WormBase" id="Y76A2B.3"/>
    </source>
</evidence>
<dbReference type="Pfam" id="PF00501">
    <property type="entry name" value="AMP-binding"/>
    <property type="match status" value="1"/>
</dbReference>
<dbReference type="GO" id="GO:0004467">
    <property type="term" value="F:long-chain fatty acid-CoA ligase activity"/>
    <property type="evidence" value="ECO:0000318"/>
    <property type="project" value="GO_Central"/>
</dbReference>
<evidence type="ECO:0000313" key="15">
    <source>
        <dbReference type="EMBL" id="CAA21744.1"/>
    </source>
</evidence>
<dbReference type="OMA" id="ARNSPQW"/>
<dbReference type="InParanoid" id="Q9XWD1"/>
<comment type="catalytic activity">
    <reaction evidence="12">
        <text>hexadecanoate + ATP + CoA = hexadecanoyl-CoA + AMP + diphosphate</text>
        <dbReference type="Rhea" id="RHEA:30751"/>
        <dbReference type="ChEBI" id="CHEBI:7896"/>
        <dbReference type="ChEBI" id="CHEBI:30616"/>
        <dbReference type="ChEBI" id="CHEBI:33019"/>
        <dbReference type="ChEBI" id="CHEBI:57287"/>
        <dbReference type="ChEBI" id="CHEBI:57379"/>
        <dbReference type="ChEBI" id="CHEBI:456215"/>
    </reaction>
    <physiologicalReaction direction="left-to-right" evidence="12">
        <dbReference type="Rhea" id="RHEA:30752"/>
    </physiologicalReaction>
</comment>
<evidence type="ECO:0000256" key="9">
    <source>
        <dbReference type="ARBA" id="ARBA00024532"/>
    </source>
</evidence>
<dbReference type="AlphaFoldDB" id="Q9XWD1"/>
<evidence type="ECO:0000256" key="11">
    <source>
        <dbReference type="ARBA" id="ARBA00024565"/>
    </source>
</evidence>
<comment type="catalytic activity">
    <reaction evidence="8">
        <text>12-hydroxy-(5Z,8Z,10E,14Z)-eicosatetraenoate + ATP + CoA = 12-hydroxy-(5Z,8Z,10E,14Z)-eicosatetraenoyl-CoA + AMP + diphosphate</text>
        <dbReference type="Rhea" id="RHEA:52112"/>
        <dbReference type="ChEBI" id="CHEBI:30616"/>
        <dbReference type="ChEBI" id="CHEBI:33019"/>
        <dbReference type="ChEBI" id="CHEBI:57287"/>
        <dbReference type="ChEBI" id="CHEBI:90718"/>
        <dbReference type="ChEBI" id="CHEBI:136408"/>
        <dbReference type="ChEBI" id="CHEBI:456215"/>
    </reaction>
    <physiologicalReaction direction="left-to-right" evidence="8">
        <dbReference type="Rhea" id="RHEA:52113"/>
    </physiologicalReaction>
</comment>
<dbReference type="CDD" id="cd05927">
    <property type="entry name" value="LC-FACS_euk"/>
    <property type="match status" value="1"/>
</dbReference>
<comment type="catalytic activity">
    <reaction evidence="11">
        <text>(E)-hexadec-2-enoate + ATP + CoA = (2E)-hexadecenoyl-CoA + AMP + diphosphate</text>
        <dbReference type="Rhea" id="RHEA:36139"/>
        <dbReference type="ChEBI" id="CHEBI:30616"/>
        <dbReference type="ChEBI" id="CHEBI:33019"/>
        <dbReference type="ChEBI" id="CHEBI:57287"/>
        <dbReference type="ChEBI" id="CHEBI:61526"/>
        <dbReference type="ChEBI" id="CHEBI:72745"/>
        <dbReference type="ChEBI" id="CHEBI:456215"/>
    </reaction>
    <physiologicalReaction direction="left-to-right" evidence="11">
        <dbReference type="Rhea" id="RHEA:36140"/>
    </physiologicalReaction>
</comment>
<dbReference type="SMR" id="Q9XWD1"/>
<feature type="domain" description="AMP-dependent synthetase/ligase" evidence="14">
    <location>
        <begin position="101"/>
        <end position="507"/>
    </location>
</feature>
<name>Q9XWD1_CAEEL</name>
<dbReference type="PANTHER" id="PTHR43272:SF43">
    <property type="entry name" value="LONG-CHAIN-FATTY-ACID--COA LIGASE"/>
    <property type="match status" value="1"/>
</dbReference>
<dbReference type="InterPro" id="IPR020845">
    <property type="entry name" value="AMP-binding_CS"/>
</dbReference>
<protein>
    <recommendedName>
        <fullName evidence="13">Long-chain-fatty-acid--CoA ligase</fullName>
        <ecNumber evidence="13">6.2.1.3</ecNumber>
    </recommendedName>
</protein>
<evidence type="ECO:0000256" key="4">
    <source>
        <dbReference type="ARBA" id="ARBA00022832"/>
    </source>
</evidence>
<dbReference type="EC" id="6.2.1.3" evidence="13"/>
<keyword evidence="4 13" id="KW-0276">Fatty acid metabolism</keyword>
<keyword evidence="16" id="KW-1185">Reference proteome</keyword>
<dbReference type="PIR" id="T27421">
    <property type="entry name" value="T27421"/>
</dbReference>
<comment type="catalytic activity">
    <reaction evidence="7">
        <text>a long-chain fatty acid + ATP + CoA = a long-chain fatty acyl-CoA + AMP + diphosphate</text>
        <dbReference type="Rhea" id="RHEA:15421"/>
        <dbReference type="ChEBI" id="CHEBI:30616"/>
        <dbReference type="ChEBI" id="CHEBI:33019"/>
        <dbReference type="ChEBI" id="CHEBI:57287"/>
        <dbReference type="ChEBI" id="CHEBI:57560"/>
        <dbReference type="ChEBI" id="CHEBI:83139"/>
        <dbReference type="ChEBI" id="CHEBI:456215"/>
        <dbReference type="EC" id="6.2.1.3"/>
    </reaction>
    <physiologicalReaction direction="left-to-right" evidence="7">
        <dbReference type="Rhea" id="RHEA:15422"/>
    </physiologicalReaction>
</comment>
<dbReference type="GO" id="GO:0047676">
    <property type="term" value="F:arachidonate-CoA ligase activity"/>
    <property type="evidence" value="ECO:0007669"/>
    <property type="project" value="UniProtKB-EC"/>
</dbReference>
<keyword evidence="2 13" id="KW-0436">Ligase</keyword>
<dbReference type="SUPFAM" id="SSF56801">
    <property type="entry name" value="Acetyl-CoA synthetase-like"/>
    <property type="match status" value="1"/>
</dbReference>
<evidence type="ECO:0007829" key="18">
    <source>
        <dbReference type="PeptideAtlas" id="Q9XWD1"/>
    </source>
</evidence>
<dbReference type="FunCoup" id="Q9XWD1">
    <property type="interactions" value="168"/>
</dbReference>
<organism evidence="15 16">
    <name type="scientific">Caenorhabditis elegans</name>
    <dbReference type="NCBI Taxonomy" id="6239"/>
    <lineage>
        <taxon>Eukaryota</taxon>
        <taxon>Metazoa</taxon>
        <taxon>Ecdysozoa</taxon>
        <taxon>Nematoda</taxon>
        <taxon>Chromadorea</taxon>
        <taxon>Rhabditida</taxon>
        <taxon>Rhabditina</taxon>
        <taxon>Rhabditomorpha</taxon>
        <taxon>Rhabditoidea</taxon>
        <taxon>Rhabditidae</taxon>
        <taxon>Peloderinae</taxon>
        <taxon>Caenorhabditis</taxon>
    </lineage>
</organism>
<dbReference type="WormBase" id="Y76A2B.3">
    <property type="protein sequence ID" value="CE19275"/>
    <property type="gene ID" value="WBGene00013575"/>
    <property type="gene designation" value="acs-5"/>
</dbReference>
<evidence type="ECO:0000259" key="14">
    <source>
        <dbReference type="Pfam" id="PF00501"/>
    </source>
</evidence>
<dbReference type="RefSeq" id="NP_499799.1">
    <property type="nucleotide sequence ID" value="NM_067398.7"/>
</dbReference>
<comment type="catalytic activity">
    <reaction evidence="6">
        <text>5-hydroxy-(6E,8Z,11Z,14Z)-eicosatetraenoate + ATP + CoA = 5-hydroxy-(6E,8Z,11Z,14Z)-eicosatetraenoyl-CoA + AMP + diphosphate</text>
        <dbReference type="Rhea" id="RHEA:52108"/>
        <dbReference type="ChEBI" id="CHEBI:30616"/>
        <dbReference type="ChEBI" id="CHEBI:33019"/>
        <dbReference type="ChEBI" id="CHEBI:57287"/>
        <dbReference type="ChEBI" id="CHEBI:65341"/>
        <dbReference type="ChEBI" id="CHEBI:136407"/>
        <dbReference type="ChEBI" id="CHEBI:456215"/>
    </reaction>
    <physiologicalReaction direction="left-to-right" evidence="6">
        <dbReference type="Rhea" id="RHEA:52109"/>
    </physiologicalReaction>
</comment>
<dbReference type="GO" id="GO:0005524">
    <property type="term" value="F:ATP binding"/>
    <property type="evidence" value="ECO:0007669"/>
    <property type="project" value="UniProtKB-KW"/>
</dbReference>
<dbReference type="UCSC" id="Y76A2B.3">
    <property type="organism name" value="c. elegans"/>
</dbReference>
<evidence type="ECO:0000256" key="6">
    <source>
        <dbReference type="ARBA" id="ARBA00024469"/>
    </source>
</evidence>
<gene>
    <name evidence="15 17" type="primary">acs-5</name>
    <name evidence="15" type="ORF">CELE_Y76A2B.3</name>
    <name evidence="17" type="ORF">Y76A2B.3</name>
</gene>
<dbReference type="PANTHER" id="PTHR43272">
    <property type="entry name" value="LONG-CHAIN-FATTY-ACID--COA LIGASE"/>
    <property type="match status" value="1"/>
</dbReference>
<dbReference type="KEGG" id="cel:CELE_Y76A2B.3"/>
<dbReference type="Gene3D" id="3.40.50.12780">
    <property type="entry name" value="N-terminal domain of ligase-like"/>
    <property type="match status" value="1"/>
</dbReference>
<dbReference type="Proteomes" id="UP000001940">
    <property type="component" value="Chromosome III"/>
</dbReference>
<keyword evidence="13" id="KW-0443">Lipid metabolism</keyword>
<dbReference type="PhylomeDB" id="Q9XWD1"/>